<name>A0ABW2PPE3_9BACL</name>
<keyword evidence="2" id="KW-1185">Reference proteome</keyword>
<dbReference type="EMBL" id="JBHTCE010000001">
    <property type="protein sequence ID" value="MFC7390412.1"/>
    <property type="molecule type" value="Genomic_DNA"/>
</dbReference>
<gene>
    <name evidence="1" type="ORF">ACFQO8_09640</name>
</gene>
<comment type="caution">
    <text evidence="1">The sequence shown here is derived from an EMBL/GenBank/DDBJ whole genome shotgun (WGS) entry which is preliminary data.</text>
</comment>
<sequence>MNLFIQAGEHINEKNHLKRTLDQAAQVKPELGVDLGPVDPVRGRL</sequence>
<dbReference type="RefSeq" id="WP_214789458.1">
    <property type="nucleotide sequence ID" value="NZ_JANIEL010000001.1"/>
</dbReference>
<accession>A0ABW2PPE3</accession>
<protein>
    <submittedName>
        <fullName evidence="1">Uncharacterized protein</fullName>
    </submittedName>
</protein>
<evidence type="ECO:0000313" key="1">
    <source>
        <dbReference type="EMBL" id="MFC7390412.1"/>
    </source>
</evidence>
<dbReference type="Proteomes" id="UP001596439">
    <property type="component" value="Unassembled WGS sequence"/>
</dbReference>
<organism evidence="1 2">
    <name type="scientific">Exiguobacterium aestuarii</name>
    <dbReference type="NCBI Taxonomy" id="273527"/>
    <lineage>
        <taxon>Bacteria</taxon>
        <taxon>Bacillati</taxon>
        <taxon>Bacillota</taxon>
        <taxon>Bacilli</taxon>
        <taxon>Bacillales</taxon>
        <taxon>Bacillales Family XII. Incertae Sedis</taxon>
        <taxon>Exiguobacterium</taxon>
    </lineage>
</organism>
<reference evidence="2" key="1">
    <citation type="journal article" date="2019" name="Int. J. Syst. Evol. Microbiol.">
        <title>The Global Catalogue of Microorganisms (GCM) 10K type strain sequencing project: providing services to taxonomists for standard genome sequencing and annotation.</title>
        <authorList>
            <consortium name="The Broad Institute Genomics Platform"/>
            <consortium name="The Broad Institute Genome Sequencing Center for Infectious Disease"/>
            <person name="Wu L."/>
            <person name="Ma J."/>
        </authorList>
    </citation>
    <scope>NUCLEOTIDE SEQUENCE [LARGE SCALE GENOMIC DNA]</scope>
    <source>
        <strain evidence="2">CCUG 55590</strain>
    </source>
</reference>
<proteinExistence type="predicted"/>
<evidence type="ECO:0000313" key="2">
    <source>
        <dbReference type="Proteomes" id="UP001596439"/>
    </source>
</evidence>